<dbReference type="AlphaFoldDB" id="A0A250WSJ8"/>
<dbReference type="Gene3D" id="1.10.287.110">
    <property type="entry name" value="DnaJ domain"/>
    <property type="match status" value="1"/>
</dbReference>
<dbReference type="Gene3D" id="1.10.10.60">
    <property type="entry name" value="Homeodomain-like"/>
    <property type="match status" value="2"/>
</dbReference>
<organism evidence="5 6">
    <name type="scientific">Chlamydomonas eustigma</name>
    <dbReference type="NCBI Taxonomy" id="1157962"/>
    <lineage>
        <taxon>Eukaryota</taxon>
        <taxon>Viridiplantae</taxon>
        <taxon>Chlorophyta</taxon>
        <taxon>core chlorophytes</taxon>
        <taxon>Chlorophyceae</taxon>
        <taxon>CS clade</taxon>
        <taxon>Chlamydomonadales</taxon>
        <taxon>Chlamydomonadaceae</taxon>
        <taxon>Chlamydomonas</taxon>
    </lineage>
</organism>
<feature type="chain" id="PRO_5013146118" description="J domain-containing protein" evidence="2">
    <location>
        <begin position="28"/>
        <end position="696"/>
    </location>
</feature>
<evidence type="ECO:0000313" key="6">
    <source>
        <dbReference type="Proteomes" id="UP000232323"/>
    </source>
</evidence>
<dbReference type="GO" id="GO:0043022">
    <property type="term" value="F:ribosome binding"/>
    <property type="evidence" value="ECO:0007669"/>
    <property type="project" value="InterPro"/>
</dbReference>
<dbReference type="PANTHER" id="PTHR43999:SF1">
    <property type="entry name" value="DNAJ HOMOLOG SUBFAMILY C MEMBER 2"/>
    <property type="match status" value="1"/>
</dbReference>
<dbReference type="PRINTS" id="PR00625">
    <property type="entry name" value="JDOMAIN"/>
</dbReference>
<dbReference type="SMART" id="SM00271">
    <property type="entry name" value="DnaJ"/>
    <property type="match status" value="1"/>
</dbReference>
<dbReference type="InterPro" id="IPR036869">
    <property type="entry name" value="J_dom_sf"/>
</dbReference>
<protein>
    <recommendedName>
        <fullName evidence="7">J domain-containing protein</fullName>
    </recommendedName>
</protein>
<keyword evidence="6" id="KW-1185">Reference proteome</keyword>
<feature type="region of interest" description="Disordered" evidence="1">
    <location>
        <begin position="94"/>
        <end position="126"/>
    </location>
</feature>
<evidence type="ECO:0000259" key="4">
    <source>
        <dbReference type="PROSITE" id="PS50090"/>
    </source>
</evidence>
<dbReference type="CDD" id="cd00167">
    <property type="entry name" value="SANT"/>
    <property type="match status" value="1"/>
</dbReference>
<dbReference type="SUPFAM" id="SSF46565">
    <property type="entry name" value="Chaperone J-domain"/>
    <property type="match status" value="1"/>
</dbReference>
<gene>
    <name evidence="5" type="ORF">CEUSTIGMA_g1093.t1</name>
</gene>
<feature type="region of interest" description="Disordered" evidence="1">
    <location>
        <begin position="165"/>
        <end position="242"/>
    </location>
</feature>
<comment type="caution">
    <text evidence="5">The sequence shown here is derived from an EMBL/GenBank/DDBJ whole genome shotgun (WGS) entry which is preliminary data.</text>
</comment>
<dbReference type="Proteomes" id="UP000232323">
    <property type="component" value="Unassembled WGS sequence"/>
</dbReference>
<dbReference type="GO" id="GO:0030544">
    <property type="term" value="F:Hsp70 protein binding"/>
    <property type="evidence" value="ECO:0007669"/>
    <property type="project" value="InterPro"/>
</dbReference>
<proteinExistence type="predicted"/>
<feature type="signal peptide" evidence="2">
    <location>
        <begin position="1"/>
        <end position="27"/>
    </location>
</feature>
<evidence type="ECO:0000259" key="3">
    <source>
        <dbReference type="PROSITE" id="PS50076"/>
    </source>
</evidence>
<dbReference type="PROSITE" id="PS50076">
    <property type="entry name" value="DNAJ_2"/>
    <property type="match status" value="1"/>
</dbReference>
<dbReference type="OrthoDB" id="1690618at2759"/>
<dbReference type="SUPFAM" id="SSF46689">
    <property type="entry name" value="Homeodomain-like"/>
    <property type="match status" value="1"/>
</dbReference>
<dbReference type="InterPro" id="IPR044634">
    <property type="entry name" value="Zuotin/DnaJC2"/>
</dbReference>
<dbReference type="InterPro" id="IPR001623">
    <property type="entry name" value="DnaJ_domain"/>
</dbReference>
<dbReference type="Pfam" id="PF00226">
    <property type="entry name" value="DnaJ"/>
    <property type="match status" value="1"/>
</dbReference>
<accession>A0A250WSJ8</accession>
<evidence type="ECO:0000256" key="2">
    <source>
        <dbReference type="SAM" id="SignalP"/>
    </source>
</evidence>
<dbReference type="GO" id="GO:0006450">
    <property type="term" value="P:regulation of translational fidelity"/>
    <property type="evidence" value="ECO:0007669"/>
    <property type="project" value="InterPro"/>
</dbReference>
<dbReference type="SMART" id="SM00717">
    <property type="entry name" value="SANT"/>
    <property type="match status" value="2"/>
</dbReference>
<dbReference type="CDD" id="cd06257">
    <property type="entry name" value="DnaJ"/>
    <property type="match status" value="1"/>
</dbReference>
<dbReference type="PROSITE" id="PS50090">
    <property type="entry name" value="MYB_LIKE"/>
    <property type="match status" value="1"/>
</dbReference>
<evidence type="ECO:0000313" key="5">
    <source>
        <dbReference type="EMBL" id="GAX73642.1"/>
    </source>
</evidence>
<dbReference type="Pfam" id="PF23082">
    <property type="entry name" value="Myb_DNA-binding_2"/>
    <property type="match status" value="1"/>
</dbReference>
<dbReference type="EMBL" id="BEGY01000004">
    <property type="protein sequence ID" value="GAX73642.1"/>
    <property type="molecule type" value="Genomic_DNA"/>
</dbReference>
<dbReference type="GO" id="GO:0051083">
    <property type="term" value="P:'de novo' cotranslational protein folding"/>
    <property type="evidence" value="ECO:0007669"/>
    <property type="project" value="InterPro"/>
</dbReference>
<feature type="domain" description="J" evidence="3">
    <location>
        <begin position="30"/>
        <end position="92"/>
    </location>
</feature>
<dbReference type="InterPro" id="IPR001005">
    <property type="entry name" value="SANT/Myb"/>
</dbReference>
<evidence type="ECO:0008006" key="7">
    <source>
        <dbReference type="Google" id="ProtNLM"/>
    </source>
</evidence>
<name>A0A250WSJ8_9CHLO</name>
<reference evidence="5 6" key="1">
    <citation type="submission" date="2017-08" db="EMBL/GenBank/DDBJ databases">
        <title>Acidophilic green algal genome provides insights into adaptation to an acidic environment.</title>
        <authorList>
            <person name="Hirooka S."/>
            <person name="Hirose Y."/>
            <person name="Kanesaki Y."/>
            <person name="Higuchi S."/>
            <person name="Fujiwara T."/>
            <person name="Onuma R."/>
            <person name="Era A."/>
            <person name="Ohbayashi R."/>
            <person name="Uzuka A."/>
            <person name="Nozaki H."/>
            <person name="Yoshikawa H."/>
            <person name="Miyagishima S.Y."/>
        </authorList>
    </citation>
    <scope>NUCLEOTIDE SEQUENCE [LARGE SCALE GENOMIC DNA]</scope>
    <source>
        <strain evidence="5 6">NIES-2499</strain>
    </source>
</reference>
<sequence>MPSLRGVIMLYIFCLLISLSGVALVHSAPDAYKVLSIRRGASSNDIRKAYRKLAVQFHPDKNPGGEKKFLEITNAYEILSDPIKKRKYDVGGYEETPDSRAYYHQGGPRPPPDHSYQETEQQQHPQGNLLRDAVLGVLVMAILFGAQLALSSHLKRWLKSFENASSATPEELRRREEERLEREKRRTEKEAREALKKAEKAAEAARLAEEAEAEAAARREAEDREREEREASKRAKEAKKKAMKLERQRFRSICEGSFGGQDQLLSEGDAQRLAEHLDVEELQELCNLLTQSGITRVSQRRMVWSRLEAVVRQQEVQQHEQEAERSEADVALKSLGSNHLLRKKALEVREWDEEELRMLDKALLKFPQGVPRRWEQATAYIRTRTMEEVLLMVKSRQGLGAARFKQQEDFKAGQKKRAEVTSQADLRAQAFTDVQVNLVGAAAAVAEQSLRQNTNAPQVPSGGGGAAAPVVKSTAGRVLVQEGLQQKQPKQHEGTNFSDGSGISGVPIGIEAAVASVQEFPKSHGLKKFLGMTGAAAAVVPAAVPQVVTVVDRSKNLASSSSHHKEELSGRISMKQDDYLDHALTTGHDRLKDRHAVGQPPGSAAEDITCTASSGVAASVASATSPSATLGGGSGEWSGDQQAALVEALKKCGKELSDRWDRVADLVPGKTKAQCFKRFKEMREAFRARTKDDEEK</sequence>
<dbReference type="STRING" id="1157962.A0A250WSJ8"/>
<feature type="domain" description="Myb-like" evidence="4">
    <location>
        <begin position="635"/>
        <end position="683"/>
    </location>
</feature>
<dbReference type="GO" id="GO:0005829">
    <property type="term" value="C:cytosol"/>
    <property type="evidence" value="ECO:0007669"/>
    <property type="project" value="TreeGrafter"/>
</dbReference>
<dbReference type="Pfam" id="PF00249">
    <property type="entry name" value="Myb_DNA-binding"/>
    <property type="match status" value="1"/>
</dbReference>
<evidence type="ECO:0000256" key="1">
    <source>
        <dbReference type="SAM" id="MobiDB-lite"/>
    </source>
</evidence>
<dbReference type="PANTHER" id="PTHR43999">
    <property type="entry name" value="DNAJ HOMOLOG SUBFAMILY C MEMBER 2"/>
    <property type="match status" value="1"/>
</dbReference>
<keyword evidence="2" id="KW-0732">Signal</keyword>
<dbReference type="InterPro" id="IPR009057">
    <property type="entry name" value="Homeodomain-like_sf"/>
</dbReference>
<feature type="compositionally biased region" description="Basic and acidic residues" evidence="1">
    <location>
        <begin position="170"/>
        <end position="235"/>
    </location>
</feature>